<dbReference type="UniPathway" id="UPA00895"/>
<feature type="transmembrane region" description="Helical" evidence="5">
    <location>
        <begin position="67"/>
        <end position="88"/>
    </location>
</feature>
<evidence type="ECO:0000256" key="1">
    <source>
        <dbReference type="ARBA" id="ARBA00004141"/>
    </source>
</evidence>
<dbReference type="GO" id="GO:0016020">
    <property type="term" value="C:membrane"/>
    <property type="evidence" value="ECO:0007669"/>
    <property type="project" value="UniProtKB-SubCell"/>
</dbReference>
<organism evidence="7 8">
    <name type="scientific">Candidatus Desulfacyla euxinica</name>
    <dbReference type="NCBI Taxonomy" id="2841693"/>
    <lineage>
        <taxon>Bacteria</taxon>
        <taxon>Deltaproteobacteria</taxon>
        <taxon>Candidatus Desulfacyla</taxon>
    </lineage>
</organism>
<dbReference type="Proteomes" id="UP000650524">
    <property type="component" value="Unassembled WGS sequence"/>
</dbReference>
<feature type="transmembrane region" description="Helical" evidence="5">
    <location>
        <begin position="21"/>
        <end position="44"/>
    </location>
</feature>
<evidence type="ECO:0000313" key="7">
    <source>
        <dbReference type="EMBL" id="MBC8177043.1"/>
    </source>
</evidence>
<comment type="subcellular location">
    <subcellularLocation>
        <location evidence="1">Membrane</location>
        <topology evidence="1">Multi-pass membrane protein</topology>
    </subcellularLocation>
</comment>
<evidence type="ECO:0000259" key="6">
    <source>
        <dbReference type="Pfam" id="PF07291"/>
    </source>
</evidence>
<keyword evidence="3 5" id="KW-1133">Transmembrane helix</keyword>
<reference evidence="7 8" key="1">
    <citation type="submission" date="2020-08" db="EMBL/GenBank/DDBJ databases">
        <title>Bridging the membrane lipid divide: bacteria of the FCB group superphylum have the potential to synthesize archaeal ether lipids.</title>
        <authorList>
            <person name="Villanueva L."/>
            <person name="Von Meijenfeldt F.A.B."/>
            <person name="Westbye A.B."/>
            <person name="Yadav S."/>
            <person name="Hopmans E.C."/>
            <person name="Dutilh B.E."/>
            <person name="Sinninghe Damste J.S."/>
        </authorList>
    </citation>
    <scope>NUCLEOTIDE SEQUENCE [LARGE SCALE GENOMIC DNA]</scope>
    <source>
        <strain evidence="7">NIOZ-UU27</strain>
    </source>
</reference>
<evidence type="ECO:0000256" key="2">
    <source>
        <dbReference type="ARBA" id="ARBA00022692"/>
    </source>
</evidence>
<dbReference type="EMBL" id="JACNJD010000183">
    <property type="protein sequence ID" value="MBC8177043.1"/>
    <property type="molecule type" value="Genomic_DNA"/>
</dbReference>
<evidence type="ECO:0000256" key="5">
    <source>
        <dbReference type="SAM" id="Phobius"/>
    </source>
</evidence>
<evidence type="ECO:0000256" key="3">
    <source>
        <dbReference type="ARBA" id="ARBA00022989"/>
    </source>
</evidence>
<proteinExistence type="predicted"/>
<dbReference type="GO" id="GO:0030416">
    <property type="term" value="P:methylamine metabolic process"/>
    <property type="evidence" value="ECO:0007669"/>
    <property type="project" value="InterPro"/>
</dbReference>
<dbReference type="Pfam" id="PF07291">
    <property type="entry name" value="MauE"/>
    <property type="match status" value="1"/>
</dbReference>
<feature type="domain" description="Methylamine utilisation protein MauE" evidence="6">
    <location>
        <begin position="26"/>
        <end position="151"/>
    </location>
</feature>
<dbReference type="InterPro" id="IPR009908">
    <property type="entry name" value="Methylamine_util_MauE"/>
</dbReference>
<gene>
    <name evidence="7" type="ORF">H8E19_06515</name>
</gene>
<protein>
    <submittedName>
        <fullName evidence="7">DoxX family membrane protein</fullName>
    </submittedName>
</protein>
<keyword evidence="2 5" id="KW-0812">Transmembrane</keyword>
<name>A0A8J6MY28_9DELT</name>
<keyword evidence="4 5" id="KW-0472">Membrane</keyword>
<comment type="caution">
    <text evidence="7">The sequence shown here is derived from an EMBL/GenBank/DDBJ whole genome shotgun (WGS) entry which is preliminary data.</text>
</comment>
<sequence>MERSRKPCEGYPIKGFSLVKALLSVWVYRAVRFILAVVFVWSGISKLIEPQSFAVIIEAYGLLPDELIMAVALFLPALELLAGIGLLIDVRGSLGIVAGLLVLFMAILGYGIWMGLDVDCGCFGPEDPEAEAYHGLRSALYKDFGMMAGVVYLYRWRYVRFSSPVRLSRDVMKFYGRRSK</sequence>
<accession>A0A8J6MY28</accession>
<feature type="transmembrane region" description="Helical" evidence="5">
    <location>
        <begin position="95"/>
        <end position="116"/>
    </location>
</feature>
<evidence type="ECO:0000256" key="4">
    <source>
        <dbReference type="ARBA" id="ARBA00023136"/>
    </source>
</evidence>
<evidence type="ECO:0000313" key="8">
    <source>
        <dbReference type="Proteomes" id="UP000650524"/>
    </source>
</evidence>
<dbReference type="AlphaFoldDB" id="A0A8J6MY28"/>